<evidence type="ECO:0000259" key="1">
    <source>
        <dbReference type="PROSITE" id="PS51819"/>
    </source>
</evidence>
<dbReference type="PANTHER" id="PTHR36437">
    <property type="entry name" value="GLYOXALASE/BLEOMYCIN RESISTANCE PROTEIN/DIOXYGENASE"/>
    <property type="match status" value="1"/>
</dbReference>
<dbReference type="AlphaFoldDB" id="A0A9E7N978"/>
<dbReference type="EMBL" id="CP100355">
    <property type="protein sequence ID" value="UTF52595.1"/>
    <property type="molecule type" value="Genomic_DNA"/>
</dbReference>
<protein>
    <submittedName>
        <fullName evidence="2">VOC family protein</fullName>
    </submittedName>
</protein>
<dbReference type="Pfam" id="PF00903">
    <property type="entry name" value="Glyoxalase"/>
    <property type="match status" value="1"/>
</dbReference>
<dbReference type="SUPFAM" id="SSF54593">
    <property type="entry name" value="Glyoxalase/Bleomycin resistance protein/Dihydroxybiphenyl dioxygenase"/>
    <property type="match status" value="1"/>
</dbReference>
<dbReference type="PROSITE" id="PS51819">
    <property type="entry name" value="VOC"/>
    <property type="match status" value="1"/>
</dbReference>
<reference evidence="2" key="1">
    <citation type="submission" date="2022-06" db="EMBL/GenBank/DDBJ databases">
        <title>Diverse halophilic archaea isolated from saline environments.</title>
        <authorList>
            <person name="Cui H.-L."/>
        </authorList>
    </citation>
    <scope>NUCLEOTIDE SEQUENCE</scope>
    <source>
        <strain evidence="2">WLHS1</strain>
    </source>
</reference>
<feature type="domain" description="VOC" evidence="1">
    <location>
        <begin position="1"/>
        <end position="131"/>
    </location>
</feature>
<dbReference type="CDD" id="cd07263">
    <property type="entry name" value="VOC_like"/>
    <property type="match status" value="1"/>
</dbReference>
<dbReference type="InterPro" id="IPR029068">
    <property type="entry name" value="Glyas_Bleomycin-R_OHBP_Dase"/>
</dbReference>
<dbReference type="GeneID" id="73290871"/>
<dbReference type="PANTHER" id="PTHR36437:SF2">
    <property type="entry name" value="GLYOXALASE_BLEOMYCIN RESISTANCE PROTEIN_DIOXYGENASE"/>
    <property type="match status" value="1"/>
</dbReference>
<accession>A0A9E7N978</accession>
<dbReference type="InterPro" id="IPR037523">
    <property type="entry name" value="VOC_core"/>
</dbReference>
<evidence type="ECO:0000313" key="2">
    <source>
        <dbReference type="EMBL" id="UTF52595.1"/>
    </source>
</evidence>
<evidence type="ECO:0000313" key="3">
    <source>
        <dbReference type="Proteomes" id="UP001056855"/>
    </source>
</evidence>
<dbReference type="KEGG" id="sawl:NGM29_12455"/>
<sequence length="131" mass="14545">MEITVTSVPVDDQQKALEFYTNVLGFEKKTDEPVGEASWLTLVGPDSPDGVELLLEPTENPTIDEELEAYRDALVTNGIPWTMFGCEDVEAEYERLSEHGVEFTQEPMTAGNVTMAVFDDTCGNLIQLVQQ</sequence>
<proteinExistence type="predicted"/>
<gene>
    <name evidence="2" type="ORF">NGM29_12455</name>
</gene>
<name>A0A9E7N978_9EURY</name>
<dbReference type="InterPro" id="IPR004360">
    <property type="entry name" value="Glyas_Fos-R_dOase_dom"/>
</dbReference>
<dbReference type="Gene3D" id="3.10.180.10">
    <property type="entry name" value="2,3-Dihydroxybiphenyl 1,2-Dioxygenase, domain 1"/>
    <property type="match status" value="1"/>
</dbReference>
<dbReference type="RefSeq" id="WP_254156571.1">
    <property type="nucleotide sequence ID" value="NZ_CP100355.1"/>
</dbReference>
<keyword evidence="3" id="KW-1185">Reference proteome</keyword>
<dbReference type="Proteomes" id="UP001056855">
    <property type="component" value="Chromosome"/>
</dbReference>
<organism evidence="2 3">
    <name type="scientific">Natronosalvus rutilus</name>
    <dbReference type="NCBI Taxonomy" id="2953753"/>
    <lineage>
        <taxon>Archaea</taxon>
        <taxon>Methanobacteriati</taxon>
        <taxon>Methanobacteriota</taxon>
        <taxon>Stenosarchaea group</taxon>
        <taxon>Halobacteria</taxon>
        <taxon>Halobacteriales</taxon>
        <taxon>Natrialbaceae</taxon>
        <taxon>Natronosalvus</taxon>
    </lineage>
</organism>